<reference evidence="1 2" key="1">
    <citation type="submission" date="2018-02" db="EMBL/GenBank/DDBJ databases">
        <title>The genomes of Aspergillus section Nigri reveals drivers in fungal speciation.</title>
        <authorList>
            <consortium name="DOE Joint Genome Institute"/>
            <person name="Vesth T.C."/>
            <person name="Nybo J."/>
            <person name="Theobald S."/>
            <person name="Brandl J."/>
            <person name="Frisvad J.C."/>
            <person name="Nielsen K.F."/>
            <person name="Lyhne E.K."/>
            <person name="Kogle M.E."/>
            <person name="Kuo A."/>
            <person name="Riley R."/>
            <person name="Clum A."/>
            <person name="Nolan M."/>
            <person name="Lipzen A."/>
            <person name="Salamov A."/>
            <person name="Henrissat B."/>
            <person name="Wiebenga A."/>
            <person name="De vries R.P."/>
            <person name="Grigoriev I.V."/>
            <person name="Mortensen U.H."/>
            <person name="Andersen M.R."/>
            <person name="Baker S.E."/>
        </authorList>
    </citation>
    <scope>NUCLEOTIDE SEQUENCE [LARGE SCALE GENOMIC DNA]</scope>
    <source>
        <strain evidence="1 2">CBS 121057</strain>
    </source>
</reference>
<sequence length="123" mass="13461">MSTSTPYSRRISTACTWPFEAHKCSAVIPLSTSRTSLSGVEGMSVPGLGRLWVKSPSCISTALCALKMFLSLALWTVFQPVPGTGLFCRLIHEQSVTLGPLQIGQERFPGLSHWLRRIVCAPR</sequence>
<proteinExistence type="predicted"/>
<dbReference type="EMBL" id="KZ826340">
    <property type="protein sequence ID" value="PYI07693.1"/>
    <property type="molecule type" value="Genomic_DNA"/>
</dbReference>
<dbReference type="Proteomes" id="UP000248423">
    <property type="component" value="Unassembled WGS sequence"/>
</dbReference>
<evidence type="ECO:0000313" key="1">
    <source>
        <dbReference type="EMBL" id="PYI07693.1"/>
    </source>
</evidence>
<organism evidence="1 2">
    <name type="scientific">Aspergillus sclerotiicarbonarius (strain CBS 121057 / IBT 28362)</name>
    <dbReference type="NCBI Taxonomy" id="1448318"/>
    <lineage>
        <taxon>Eukaryota</taxon>
        <taxon>Fungi</taxon>
        <taxon>Dikarya</taxon>
        <taxon>Ascomycota</taxon>
        <taxon>Pezizomycotina</taxon>
        <taxon>Eurotiomycetes</taxon>
        <taxon>Eurotiomycetidae</taxon>
        <taxon>Eurotiales</taxon>
        <taxon>Aspergillaceae</taxon>
        <taxon>Aspergillus</taxon>
        <taxon>Aspergillus subgen. Circumdati</taxon>
    </lineage>
</organism>
<protein>
    <submittedName>
        <fullName evidence="1">Uncharacterized protein</fullName>
    </submittedName>
</protein>
<dbReference type="VEuPathDB" id="FungiDB:BO78DRAFT_88596"/>
<gene>
    <name evidence="1" type="ORF">BO78DRAFT_88596</name>
</gene>
<accession>A0A319FJA1</accession>
<keyword evidence="2" id="KW-1185">Reference proteome</keyword>
<dbReference type="AlphaFoldDB" id="A0A319FJA1"/>
<evidence type="ECO:0000313" key="2">
    <source>
        <dbReference type="Proteomes" id="UP000248423"/>
    </source>
</evidence>
<name>A0A319FJA1_ASPSB</name>